<gene>
    <name evidence="2" type="ORF">PEV8663_03957</name>
</gene>
<proteinExistence type="predicted"/>
<evidence type="ECO:0000313" key="3">
    <source>
        <dbReference type="Proteomes" id="UP000220836"/>
    </source>
</evidence>
<reference evidence="2 3" key="1">
    <citation type="submission" date="2017-05" db="EMBL/GenBank/DDBJ databases">
        <authorList>
            <person name="Song R."/>
            <person name="Chenine A.L."/>
            <person name="Ruprecht R.M."/>
        </authorList>
    </citation>
    <scope>NUCLEOTIDE SEQUENCE [LARGE SCALE GENOMIC DNA]</scope>
    <source>
        <strain evidence="2 3">CECT 8663</strain>
    </source>
</reference>
<dbReference type="InterPro" id="IPR010998">
    <property type="entry name" value="Integrase_recombinase_N"/>
</dbReference>
<accession>A0A238L397</accession>
<dbReference type="Gene3D" id="1.10.150.130">
    <property type="match status" value="1"/>
</dbReference>
<protein>
    <submittedName>
        <fullName evidence="2">Uncharacterized protein</fullName>
    </submittedName>
</protein>
<evidence type="ECO:0000256" key="1">
    <source>
        <dbReference type="ARBA" id="ARBA00023125"/>
    </source>
</evidence>
<sequence>MLNMVCEFVFLLPFLQRFPRIAELKDGRKAGRWFSQLELHVLPKPGKIPVSEIDQRDIRDTLARFGTTIPIQPARP</sequence>
<dbReference type="GO" id="GO:0003677">
    <property type="term" value="F:DNA binding"/>
    <property type="evidence" value="ECO:0007669"/>
    <property type="project" value="UniProtKB-KW"/>
</dbReference>
<keyword evidence="1" id="KW-0238">DNA-binding</keyword>
<name>A0A238L397_9RHOB</name>
<evidence type="ECO:0000313" key="2">
    <source>
        <dbReference type="EMBL" id="SMX48806.1"/>
    </source>
</evidence>
<organism evidence="2 3">
    <name type="scientific">Pelagimonas varians</name>
    <dbReference type="NCBI Taxonomy" id="696760"/>
    <lineage>
        <taxon>Bacteria</taxon>
        <taxon>Pseudomonadati</taxon>
        <taxon>Pseudomonadota</taxon>
        <taxon>Alphaproteobacteria</taxon>
        <taxon>Rhodobacterales</taxon>
        <taxon>Roseobacteraceae</taxon>
        <taxon>Pelagimonas</taxon>
    </lineage>
</organism>
<dbReference type="EMBL" id="FXYH01000019">
    <property type="protein sequence ID" value="SMX48806.1"/>
    <property type="molecule type" value="Genomic_DNA"/>
</dbReference>
<dbReference type="AlphaFoldDB" id="A0A238L397"/>
<dbReference type="Proteomes" id="UP000220836">
    <property type="component" value="Unassembled WGS sequence"/>
</dbReference>
<keyword evidence="3" id="KW-1185">Reference proteome</keyword>